<feature type="compositionally biased region" description="Basic and acidic residues" evidence="1">
    <location>
        <begin position="93"/>
        <end position="105"/>
    </location>
</feature>
<reference evidence="2 3" key="1">
    <citation type="journal article" date="2022" name="Allergy">
        <title>Genome assembly and annotation of Periplaneta americana reveal a comprehensive cockroach allergen profile.</title>
        <authorList>
            <person name="Wang L."/>
            <person name="Xiong Q."/>
            <person name="Saelim N."/>
            <person name="Wang L."/>
            <person name="Nong W."/>
            <person name="Wan A.T."/>
            <person name="Shi M."/>
            <person name="Liu X."/>
            <person name="Cao Q."/>
            <person name="Hui J.H.L."/>
            <person name="Sookrung N."/>
            <person name="Leung T.F."/>
            <person name="Tungtrongchitr A."/>
            <person name="Tsui S.K.W."/>
        </authorList>
    </citation>
    <scope>NUCLEOTIDE SEQUENCE [LARGE SCALE GENOMIC DNA]</scope>
    <source>
        <strain evidence="2">PWHHKU_190912</strain>
    </source>
</reference>
<sequence>MQRLVVGDGRKLPARDEQRSRKETNSAHKAENLHENVVLRHVLDVKTGCESSETRYCDQVTMSRSQQLFIHVCYSKLRNLSTPTKCYFEDDERESKRSENEESRLRKTKATNTASESSSFVKDAVYKRGRANTLEELRQRITNAAALVTPQMPQNTWRVVEYRRLDVCRATQGAHIELHSAFS</sequence>
<proteinExistence type="predicted"/>
<evidence type="ECO:0000313" key="3">
    <source>
        <dbReference type="Proteomes" id="UP001148838"/>
    </source>
</evidence>
<feature type="compositionally biased region" description="Basic and acidic residues" evidence="1">
    <location>
        <begin position="8"/>
        <end position="33"/>
    </location>
</feature>
<feature type="region of interest" description="Disordered" evidence="1">
    <location>
        <begin position="1"/>
        <end position="33"/>
    </location>
</feature>
<accession>A0ABQ8RZT5</accession>
<feature type="region of interest" description="Disordered" evidence="1">
    <location>
        <begin position="89"/>
        <end position="115"/>
    </location>
</feature>
<organism evidence="2 3">
    <name type="scientific">Periplaneta americana</name>
    <name type="common">American cockroach</name>
    <name type="synonym">Blatta americana</name>
    <dbReference type="NCBI Taxonomy" id="6978"/>
    <lineage>
        <taxon>Eukaryota</taxon>
        <taxon>Metazoa</taxon>
        <taxon>Ecdysozoa</taxon>
        <taxon>Arthropoda</taxon>
        <taxon>Hexapoda</taxon>
        <taxon>Insecta</taxon>
        <taxon>Pterygota</taxon>
        <taxon>Neoptera</taxon>
        <taxon>Polyneoptera</taxon>
        <taxon>Dictyoptera</taxon>
        <taxon>Blattodea</taxon>
        <taxon>Blattoidea</taxon>
        <taxon>Blattidae</taxon>
        <taxon>Blattinae</taxon>
        <taxon>Periplaneta</taxon>
    </lineage>
</organism>
<comment type="caution">
    <text evidence="2">The sequence shown here is derived from an EMBL/GenBank/DDBJ whole genome shotgun (WGS) entry which is preliminary data.</text>
</comment>
<evidence type="ECO:0000256" key="1">
    <source>
        <dbReference type="SAM" id="MobiDB-lite"/>
    </source>
</evidence>
<dbReference type="Proteomes" id="UP001148838">
    <property type="component" value="Unassembled WGS sequence"/>
</dbReference>
<protein>
    <submittedName>
        <fullName evidence="2">Uncharacterized protein</fullName>
    </submittedName>
</protein>
<name>A0ABQ8RZT5_PERAM</name>
<gene>
    <name evidence="2" type="ORF">ANN_24820</name>
</gene>
<dbReference type="EMBL" id="JAJSOF020000038">
    <property type="protein sequence ID" value="KAJ4427203.1"/>
    <property type="molecule type" value="Genomic_DNA"/>
</dbReference>
<keyword evidence="3" id="KW-1185">Reference proteome</keyword>
<evidence type="ECO:0000313" key="2">
    <source>
        <dbReference type="EMBL" id="KAJ4427203.1"/>
    </source>
</evidence>